<feature type="region of interest" description="Disordered" evidence="1">
    <location>
        <begin position="401"/>
        <end position="420"/>
    </location>
</feature>
<dbReference type="EMBL" id="JAFKCS010000022">
    <property type="protein sequence ID" value="MBN7821718.1"/>
    <property type="molecule type" value="Genomic_DNA"/>
</dbReference>
<feature type="transmembrane region" description="Helical" evidence="2">
    <location>
        <begin position="21"/>
        <end position="38"/>
    </location>
</feature>
<evidence type="ECO:0000256" key="2">
    <source>
        <dbReference type="SAM" id="Phobius"/>
    </source>
</evidence>
<keyword evidence="2" id="KW-0472">Membrane</keyword>
<evidence type="ECO:0000313" key="4">
    <source>
        <dbReference type="Proteomes" id="UP000663992"/>
    </source>
</evidence>
<dbReference type="Proteomes" id="UP000663992">
    <property type="component" value="Unassembled WGS sequence"/>
</dbReference>
<dbReference type="Pfam" id="PF10011">
    <property type="entry name" value="DUF2254"/>
    <property type="match status" value="1"/>
</dbReference>
<keyword evidence="4" id="KW-1185">Reference proteome</keyword>
<keyword evidence="2" id="KW-1133">Transmembrane helix</keyword>
<feature type="transmembrane region" description="Helical" evidence="2">
    <location>
        <begin position="58"/>
        <end position="83"/>
    </location>
</feature>
<gene>
    <name evidence="3" type="ORF">J0A65_17755</name>
</gene>
<reference evidence="3 4" key="1">
    <citation type="submission" date="2021-03" db="EMBL/GenBank/DDBJ databases">
        <title>novel species isolated from a fishpond in China.</title>
        <authorList>
            <person name="Lu H."/>
            <person name="Cai Z."/>
        </authorList>
    </citation>
    <scope>NUCLEOTIDE SEQUENCE [LARGE SCALE GENOMIC DNA]</scope>
    <source>
        <strain evidence="3 4">Y57</strain>
    </source>
</reference>
<dbReference type="InterPro" id="IPR018723">
    <property type="entry name" value="DUF2254_membrane"/>
</dbReference>
<comment type="caution">
    <text evidence="3">The sequence shown here is derived from an EMBL/GenBank/DDBJ whole genome shotgun (WGS) entry which is preliminary data.</text>
</comment>
<protein>
    <submittedName>
        <fullName evidence="3">DUF2254 domain-containing protein</fullName>
    </submittedName>
</protein>
<accession>A0ABS3CX81</accession>
<feature type="transmembrane region" description="Helical" evidence="2">
    <location>
        <begin position="133"/>
        <end position="154"/>
    </location>
</feature>
<evidence type="ECO:0000256" key="1">
    <source>
        <dbReference type="SAM" id="MobiDB-lite"/>
    </source>
</evidence>
<organism evidence="3 4">
    <name type="scientific">Bowmanella yangjiangensis</name>
    <dbReference type="NCBI Taxonomy" id="2811230"/>
    <lineage>
        <taxon>Bacteria</taxon>
        <taxon>Pseudomonadati</taxon>
        <taxon>Pseudomonadota</taxon>
        <taxon>Gammaproteobacteria</taxon>
        <taxon>Alteromonadales</taxon>
        <taxon>Alteromonadaceae</taxon>
        <taxon>Bowmanella</taxon>
    </lineage>
</organism>
<proteinExistence type="predicted"/>
<feature type="transmembrane region" description="Helical" evidence="2">
    <location>
        <begin position="104"/>
        <end position="121"/>
    </location>
</feature>
<evidence type="ECO:0000313" key="3">
    <source>
        <dbReference type="EMBL" id="MBN7821718.1"/>
    </source>
</evidence>
<name>A0ABS3CX81_9ALTE</name>
<keyword evidence="2" id="KW-0812">Transmembrane</keyword>
<sequence>MVSRMTFLANKLSERLWVRPLLMCLVSVVAAFMAQWLGNSGLSVYLPSISRDSLETLLSIMSSSMLVIATFCVGSMVAAYASAGNSATPRSFALVIADDVSQNALATFIGAFIFSVVAIVAVKNDFYAEGGHFVLFCMTFSVLAAVIVTFVRWVDRIARLGRVNSTIDKIEEATAKALEHRKQAPLMGGIALAPVSAPNREVYILKPGYIQRIELSSIQKLAERLDMTVRLLVLPGSFVFPGQPVLLVGGQRALDEQDISTLQSAFILGKNRTFIEDPRFGLVVLSQVACKALSPAVNDAGTAIDVLSSFARLFSQWNEPVATEDMADCRFDRIQVPELDMQDLFDDAFNAIGRDGAGSIEVVLKLQKTLTALADCPAPGMREAARLHAAKALARAEQSLSLDTDKQQARQASCCASPAS</sequence>
<dbReference type="RefSeq" id="WP_206595687.1">
    <property type="nucleotide sequence ID" value="NZ_JAFKCS010000022.1"/>
</dbReference>